<feature type="compositionally biased region" description="Low complexity" evidence="1">
    <location>
        <begin position="289"/>
        <end position="302"/>
    </location>
</feature>
<gene>
    <name evidence="2" type="ORF">HETIRDRAFT_479194</name>
</gene>
<protein>
    <submittedName>
        <fullName evidence="2">Uncharacterized protein</fullName>
    </submittedName>
</protein>
<dbReference type="GeneID" id="20677859"/>
<dbReference type="AlphaFoldDB" id="W4JWS6"/>
<dbReference type="OrthoDB" id="10670499at2759"/>
<evidence type="ECO:0000313" key="3">
    <source>
        <dbReference type="Proteomes" id="UP000030671"/>
    </source>
</evidence>
<proteinExistence type="predicted"/>
<feature type="compositionally biased region" description="Polar residues" evidence="1">
    <location>
        <begin position="113"/>
        <end position="144"/>
    </location>
</feature>
<accession>W4JWS6</accession>
<evidence type="ECO:0000313" key="2">
    <source>
        <dbReference type="EMBL" id="ETW78012.1"/>
    </source>
</evidence>
<feature type="compositionally biased region" description="Low complexity" evidence="1">
    <location>
        <begin position="205"/>
        <end position="225"/>
    </location>
</feature>
<dbReference type="HOGENOM" id="CLU_756618_0_0_1"/>
<feature type="compositionally biased region" description="Basic and acidic residues" evidence="1">
    <location>
        <begin position="183"/>
        <end position="195"/>
    </location>
</feature>
<evidence type="ECO:0000256" key="1">
    <source>
        <dbReference type="SAM" id="MobiDB-lite"/>
    </source>
</evidence>
<dbReference type="KEGG" id="hir:HETIRDRAFT_479194"/>
<keyword evidence="3" id="KW-1185">Reference proteome</keyword>
<dbReference type="RefSeq" id="XP_009550017.1">
    <property type="nucleotide sequence ID" value="XM_009551722.1"/>
</dbReference>
<dbReference type="InParanoid" id="W4JWS6"/>
<feature type="compositionally biased region" description="Polar residues" evidence="1">
    <location>
        <begin position="244"/>
        <end position="283"/>
    </location>
</feature>
<dbReference type="EMBL" id="KI925462">
    <property type="protein sequence ID" value="ETW78012.1"/>
    <property type="molecule type" value="Genomic_DNA"/>
</dbReference>
<reference evidence="2 3" key="1">
    <citation type="journal article" date="2012" name="New Phytol.">
        <title>Insight into trade-off between wood decay and parasitism from the genome of a fungal forest pathogen.</title>
        <authorList>
            <person name="Olson A."/>
            <person name="Aerts A."/>
            <person name="Asiegbu F."/>
            <person name="Belbahri L."/>
            <person name="Bouzid O."/>
            <person name="Broberg A."/>
            <person name="Canback B."/>
            <person name="Coutinho P.M."/>
            <person name="Cullen D."/>
            <person name="Dalman K."/>
            <person name="Deflorio G."/>
            <person name="van Diepen L.T."/>
            <person name="Dunand C."/>
            <person name="Duplessis S."/>
            <person name="Durling M."/>
            <person name="Gonthier P."/>
            <person name="Grimwood J."/>
            <person name="Fossdal C.G."/>
            <person name="Hansson D."/>
            <person name="Henrissat B."/>
            <person name="Hietala A."/>
            <person name="Himmelstrand K."/>
            <person name="Hoffmeister D."/>
            <person name="Hogberg N."/>
            <person name="James T.Y."/>
            <person name="Karlsson M."/>
            <person name="Kohler A."/>
            <person name="Kues U."/>
            <person name="Lee Y.H."/>
            <person name="Lin Y.C."/>
            <person name="Lind M."/>
            <person name="Lindquist E."/>
            <person name="Lombard V."/>
            <person name="Lucas S."/>
            <person name="Lunden K."/>
            <person name="Morin E."/>
            <person name="Murat C."/>
            <person name="Park J."/>
            <person name="Raffaello T."/>
            <person name="Rouze P."/>
            <person name="Salamov A."/>
            <person name="Schmutz J."/>
            <person name="Solheim H."/>
            <person name="Stahlberg J."/>
            <person name="Velez H."/>
            <person name="de Vries R.P."/>
            <person name="Wiebenga A."/>
            <person name="Woodward S."/>
            <person name="Yakovlev I."/>
            <person name="Garbelotto M."/>
            <person name="Martin F."/>
            <person name="Grigoriev I.V."/>
            <person name="Stenlid J."/>
        </authorList>
    </citation>
    <scope>NUCLEOTIDE SEQUENCE [LARGE SCALE GENOMIC DNA]</scope>
    <source>
        <strain evidence="2 3">TC 32-1</strain>
    </source>
</reference>
<name>W4JWS6_HETIT</name>
<feature type="compositionally biased region" description="Low complexity" evidence="1">
    <location>
        <begin position="355"/>
        <end position="366"/>
    </location>
</feature>
<dbReference type="Proteomes" id="UP000030671">
    <property type="component" value="Unassembled WGS sequence"/>
</dbReference>
<feature type="region of interest" description="Disordered" evidence="1">
    <location>
        <begin position="111"/>
        <end position="366"/>
    </location>
</feature>
<sequence>MSRNYQNETYQDLPAGFVPRLIDTSNIRGPPAEVRPDHPTPTTAYAWATGIRFHKGSHCSYPIGGHIELFKSLVTHVSDESLRPGQVSSHWFHVQTRGRGIPGPEEIRRMEHAQQQAQYMDGRSQQLSQDRHGSYQQQSPTLSRSGAVPIPAQPQTPSGHGHGYGSQPGHPATPQHHAGQQMQDRHSGHPGRPQDSHGQNGQGSGYPSQHGHSSQHGYPSQQPQHGHPPHGGHGQSSQPGHAHPSQTGQGYPSPSGQGRPSQHGHGQSQNPGQPQNSHVQNPAQAAVYPGQPQSGYPGQPLPANYPGHGQPGYPSHGQPQEGYPGASGQPYPADGHHSRHPTQSHSHRDGHGHSSHTSSHARSNQH</sequence>
<organism evidence="2 3">
    <name type="scientific">Heterobasidion irregulare (strain TC 32-1)</name>
    <dbReference type="NCBI Taxonomy" id="747525"/>
    <lineage>
        <taxon>Eukaryota</taxon>
        <taxon>Fungi</taxon>
        <taxon>Dikarya</taxon>
        <taxon>Basidiomycota</taxon>
        <taxon>Agaricomycotina</taxon>
        <taxon>Agaricomycetes</taxon>
        <taxon>Russulales</taxon>
        <taxon>Bondarzewiaceae</taxon>
        <taxon>Heterobasidion</taxon>
        <taxon>Heterobasidion annosum species complex</taxon>
    </lineage>
</organism>